<dbReference type="EMBL" id="JAPQFJ010000005">
    <property type="protein sequence ID" value="MCY6958392.1"/>
    <property type="molecule type" value="Genomic_DNA"/>
</dbReference>
<reference evidence="1" key="1">
    <citation type="submission" date="2022-12" db="EMBL/GenBank/DDBJ databases">
        <title>Clostridium sp. nov., isolated from industrial wastewater.</title>
        <authorList>
            <person name="Jiayan W."/>
        </authorList>
    </citation>
    <scope>NUCLEOTIDE SEQUENCE</scope>
    <source>
        <strain evidence="1">ZC22-4</strain>
    </source>
</reference>
<keyword evidence="2" id="KW-1185">Reference proteome</keyword>
<proteinExistence type="predicted"/>
<gene>
    <name evidence="1" type="ORF">OW729_07230</name>
</gene>
<evidence type="ECO:0000313" key="2">
    <source>
        <dbReference type="Proteomes" id="UP001144612"/>
    </source>
</evidence>
<protein>
    <submittedName>
        <fullName evidence="1">Uncharacterized protein</fullName>
    </submittedName>
</protein>
<sequence>MLPKLNVNIIEEMIAMILYNNFMAGDDMYFEHGEKEIEYLKSSDKLLGEAIIDKN</sequence>
<comment type="caution">
    <text evidence="1">The sequence shown here is derived from an EMBL/GenBank/DDBJ whole genome shotgun (WGS) entry which is preliminary data.</text>
</comment>
<dbReference type="RefSeq" id="WP_268060804.1">
    <property type="nucleotide sequence ID" value="NZ_JAPQFJ010000005.1"/>
</dbReference>
<organism evidence="1 2">
    <name type="scientific">Clostridium brassicae</name>
    <dbReference type="NCBI Taxonomy" id="2999072"/>
    <lineage>
        <taxon>Bacteria</taxon>
        <taxon>Bacillati</taxon>
        <taxon>Bacillota</taxon>
        <taxon>Clostridia</taxon>
        <taxon>Eubacteriales</taxon>
        <taxon>Clostridiaceae</taxon>
        <taxon>Clostridium</taxon>
    </lineage>
</organism>
<evidence type="ECO:0000313" key="1">
    <source>
        <dbReference type="EMBL" id="MCY6958392.1"/>
    </source>
</evidence>
<name>A0ABT4D7W9_9CLOT</name>
<dbReference type="Proteomes" id="UP001144612">
    <property type="component" value="Unassembled WGS sequence"/>
</dbReference>
<accession>A0ABT4D7W9</accession>